<keyword evidence="2" id="KW-1133">Transmembrane helix</keyword>
<dbReference type="EMBL" id="JBIGIB010000003">
    <property type="protein sequence ID" value="MFG6467225.1"/>
    <property type="molecule type" value="Genomic_DNA"/>
</dbReference>
<feature type="transmembrane region" description="Helical" evidence="2">
    <location>
        <begin position="243"/>
        <end position="267"/>
    </location>
</feature>
<evidence type="ECO:0000313" key="3">
    <source>
        <dbReference type="EMBL" id="MFG6467225.1"/>
    </source>
</evidence>
<feature type="transmembrane region" description="Helical" evidence="2">
    <location>
        <begin position="80"/>
        <end position="102"/>
    </location>
</feature>
<name>A0ABW7GZ60_9BURK</name>
<feature type="compositionally biased region" description="Basic and acidic residues" evidence="1">
    <location>
        <begin position="51"/>
        <end position="73"/>
    </location>
</feature>
<evidence type="ECO:0000256" key="1">
    <source>
        <dbReference type="SAM" id="MobiDB-lite"/>
    </source>
</evidence>
<keyword evidence="4" id="KW-1185">Reference proteome</keyword>
<feature type="transmembrane region" description="Helical" evidence="2">
    <location>
        <begin position="147"/>
        <end position="172"/>
    </location>
</feature>
<sequence length="315" mass="32310">MPKSVDDLLAQIPQWLGQFTHTLAHPSQVLADQLANAAPAAAGGPGGAAKPDAKPEAKADAKQDAKPEAKPTEGKPVQDGVSFLILSLAVAAGVAVAFPVASMAPLEAAKPQDALTQGATVLRQLFVFLGAAAVVHGGSKLLGNRQAFAGFFGAVARFGGATLVLLALAGALTNVGMADPVVARNWQQIRHTAQQIGNGARVLLCQADLKTGQLPAGAPPAGLDPEQLLQAQTLYLDTVSRPLFLLAGALEGLCLLALSLWLGWVWWRYLRVSGLTPGRALAATAVGAVGLGAGYLLLTLVDSGQMTSQLMQGCP</sequence>
<dbReference type="RefSeq" id="WP_394384617.1">
    <property type="nucleotide sequence ID" value="NZ_JBIGIB010000003.1"/>
</dbReference>
<feature type="region of interest" description="Disordered" evidence="1">
    <location>
        <begin position="39"/>
        <end position="75"/>
    </location>
</feature>
<feature type="transmembrane region" description="Helical" evidence="2">
    <location>
        <begin position="114"/>
        <end position="135"/>
    </location>
</feature>
<evidence type="ECO:0000256" key="2">
    <source>
        <dbReference type="SAM" id="Phobius"/>
    </source>
</evidence>
<keyword evidence="2" id="KW-0472">Membrane</keyword>
<keyword evidence="2" id="KW-0812">Transmembrane</keyword>
<organism evidence="3 4">
    <name type="scientific">Pelomonas baiyunensis</name>
    <dbReference type="NCBI Taxonomy" id="3299026"/>
    <lineage>
        <taxon>Bacteria</taxon>
        <taxon>Pseudomonadati</taxon>
        <taxon>Pseudomonadota</taxon>
        <taxon>Betaproteobacteria</taxon>
        <taxon>Burkholderiales</taxon>
        <taxon>Sphaerotilaceae</taxon>
        <taxon>Roseateles</taxon>
    </lineage>
</organism>
<reference evidence="3 4" key="1">
    <citation type="submission" date="2024-08" db="EMBL/GenBank/DDBJ databases">
        <authorList>
            <person name="Lu H."/>
        </authorList>
    </citation>
    <scope>NUCLEOTIDE SEQUENCE [LARGE SCALE GENOMIC DNA]</scope>
    <source>
        <strain evidence="3 4">BYS87W</strain>
    </source>
</reference>
<feature type="transmembrane region" description="Helical" evidence="2">
    <location>
        <begin position="279"/>
        <end position="301"/>
    </location>
</feature>
<protein>
    <submittedName>
        <fullName evidence="3">Uncharacterized protein</fullName>
    </submittedName>
</protein>
<comment type="caution">
    <text evidence="3">The sequence shown here is derived from an EMBL/GenBank/DDBJ whole genome shotgun (WGS) entry which is preliminary data.</text>
</comment>
<evidence type="ECO:0000313" key="4">
    <source>
        <dbReference type="Proteomes" id="UP001606303"/>
    </source>
</evidence>
<accession>A0ABW7GZ60</accession>
<proteinExistence type="predicted"/>
<dbReference type="Proteomes" id="UP001606303">
    <property type="component" value="Unassembled WGS sequence"/>
</dbReference>
<gene>
    <name evidence="3" type="ORF">ACG01O_11450</name>
</gene>